<dbReference type="EMBL" id="LNQE01001549">
    <property type="protein sequence ID" value="KUG15574.1"/>
    <property type="molecule type" value="Genomic_DNA"/>
</dbReference>
<name>A0A0W8F3U6_9ZZZZ</name>
<organism evidence="1">
    <name type="scientific">hydrocarbon metagenome</name>
    <dbReference type="NCBI Taxonomy" id="938273"/>
    <lineage>
        <taxon>unclassified sequences</taxon>
        <taxon>metagenomes</taxon>
        <taxon>ecological metagenomes</taxon>
    </lineage>
</organism>
<accession>A0A0W8F3U6</accession>
<evidence type="ECO:0008006" key="2">
    <source>
        <dbReference type="Google" id="ProtNLM"/>
    </source>
</evidence>
<dbReference type="Pfam" id="PF19620">
    <property type="entry name" value="DUF6125"/>
    <property type="match status" value="1"/>
</dbReference>
<gene>
    <name evidence="1" type="ORF">ASZ90_014778</name>
</gene>
<reference evidence="1" key="1">
    <citation type="journal article" date="2015" name="Proc. Natl. Acad. Sci. U.S.A.">
        <title>Networks of energetic and metabolic interactions define dynamics in microbial communities.</title>
        <authorList>
            <person name="Embree M."/>
            <person name="Liu J.K."/>
            <person name="Al-Bassam M.M."/>
            <person name="Zengler K."/>
        </authorList>
    </citation>
    <scope>NUCLEOTIDE SEQUENCE</scope>
</reference>
<sequence>MDRIPQNLFHEAAFQSGYVANLPGKRVRGAIMNLAPFDRMGDGEKHSFLEFLLWHYRVVDGFWFIYCTEQFGQPVAEGINEQVWGRVAAMAAKDIRERFSITEKGLKGFVQALRLFPWAMIVDYTIEEREDEVIISVPSCPTQEARLRRGLGEYRCREMHRAEFTSFAQEIDGRIVVECLFAPPDPHPPGMFCKWRFSLGNTQDTPEIQGTSSA</sequence>
<comment type="caution">
    <text evidence="1">The sequence shown here is derived from an EMBL/GenBank/DDBJ whole genome shotgun (WGS) entry which is preliminary data.</text>
</comment>
<dbReference type="AlphaFoldDB" id="A0A0W8F3U6"/>
<evidence type="ECO:0000313" key="1">
    <source>
        <dbReference type="EMBL" id="KUG15574.1"/>
    </source>
</evidence>
<proteinExistence type="predicted"/>
<protein>
    <recommendedName>
        <fullName evidence="2">4-vinyl reductase 4VR domain-containing protein</fullName>
    </recommendedName>
</protein>